<dbReference type="SMART" id="SM00494">
    <property type="entry name" value="ChtBD2"/>
    <property type="match status" value="5"/>
</dbReference>
<feature type="domain" description="Chitin-binding type-2" evidence="7">
    <location>
        <begin position="105"/>
        <end position="164"/>
    </location>
</feature>
<dbReference type="AlphaFoldDB" id="B4LG09"/>
<keyword evidence="2 6" id="KW-0732">Signal</keyword>
<protein>
    <recommendedName>
        <fullName evidence="7">Chitin-binding type-2 domain-containing protein</fullName>
    </recommendedName>
</protein>
<dbReference type="SUPFAM" id="SSF57625">
    <property type="entry name" value="Invertebrate chitin-binding proteins"/>
    <property type="match status" value="5"/>
</dbReference>
<keyword evidence="4" id="KW-1015">Disulfide bond</keyword>
<evidence type="ECO:0000256" key="1">
    <source>
        <dbReference type="ARBA" id="ARBA00022669"/>
    </source>
</evidence>
<feature type="domain" description="Chitin-binding type-2" evidence="7">
    <location>
        <begin position="171"/>
        <end position="228"/>
    </location>
</feature>
<evidence type="ECO:0000256" key="3">
    <source>
        <dbReference type="ARBA" id="ARBA00022737"/>
    </source>
</evidence>
<dbReference type="InterPro" id="IPR036508">
    <property type="entry name" value="Chitin-bd_dom_sf"/>
</dbReference>
<keyword evidence="1" id="KW-0147">Chitin-binding</keyword>
<dbReference type="InParanoid" id="B4LG09"/>
<dbReference type="EMBL" id="CH940647">
    <property type="protein sequence ID" value="EDW70408.2"/>
    <property type="molecule type" value="Genomic_DNA"/>
</dbReference>
<dbReference type="InterPro" id="IPR002557">
    <property type="entry name" value="Chitin-bd_dom"/>
</dbReference>
<organism evidence="8 9">
    <name type="scientific">Drosophila virilis</name>
    <name type="common">Fruit fly</name>
    <dbReference type="NCBI Taxonomy" id="7244"/>
    <lineage>
        <taxon>Eukaryota</taxon>
        <taxon>Metazoa</taxon>
        <taxon>Ecdysozoa</taxon>
        <taxon>Arthropoda</taxon>
        <taxon>Hexapoda</taxon>
        <taxon>Insecta</taxon>
        <taxon>Pterygota</taxon>
        <taxon>Neoptera</taxon>
        <taxon>Endopterygota</taxon>
        <taxon>Diptera</taxon>
        <taxon>Brachycera</taxon>
        <taxon>Muscomorpha</taxon>
        <taxon>Ephydroidea</taxon>
        <taxon>Drosophilidae</taxon>
        <taxon>Drosophila</taxon>
    </lineage>
</organism>
<keyword evidence="9" id="KW-1185">Reference proteome</keyword>
<evidence type="ECO:0000313" key="8">
    <source>
        <dbReference type="EMBL" id="EDW70408.2"/>
    </source>
</evidence>
<sequence>MMQARVVLPLLALTLVGVASAVSKLDDFDHLTTVEMCELLPSDTSFLRPNTCNNWVTCPINGTTIEEGTCAAGLHYNKDQGRCTMASNVVCPYANTADSGTNALVNACANETDGTFLADPSSYNCHGYLLCKGRREFKADCPNELVFNPRSRSCVYSTQYSCPTSSTKTTSPVCRALPNNTRLANEEHCHKYYVCLNEVLHERECAAQMAYDVSLGRCVAAANATCYATAALPPPENTFCMVNGTTARQGYFADDESCSHYYICKAPANGKHDTNPQHLQCPLGSYFDVEKLSCRDRVNVRCTLDRCADFALTYVNVLGDCQAYARCSNGVRVSIGHCPTDYYFDERSQGCTPTNHNYVACSA</sequence>
<keyword evidence="5" id="KW-0325">Glycoprotein</keyword>
<dbReference type="Gene3D" id="2.170.140.10">
    <property type="entry name" value="Chitin binding domain"/>
    <property type="match status" value="4"/>
</dbReference>
<dbReference type="InterPro" id="IPR051940">
    <property type="entry name" value="Chitin_bind-dev_reg"/>
</dbReference>
<dbReference type="KEGG" id="dvi:6624545"/>
<proteinExistence type="predicted"/>
<reference evidence="8 9" key="1">
    <citation type="journal article" date="2007" name="Nature">
        <title>Evolution of genes and genomes on the Drosophila phylogeny.</title>
        <authorList>
            <consortium name="Drosophila 12 Genomes Consortium"/>
            <person name="Clark A.G."/>
            <person name="Eisen M.B."/>
            <person name="Smith D.R."/>
            <person name="Bergman C.M."/>
            <person name="Oliver B."/>
            <person name="Markow T.A."/>
            <person name="Kaufman T.C."/>
            <person name="Kellis M."/>
            <person name="Gelbart W."/>
            <person name="Iyer V.N."/>
            <person name="Pollard D.A."/>
            <person name="Sackton T.B."/>
            <person name="Larracuente A.M."/>
            <person name="Singh N.D."/>
            <person name="Abad J.P."/>
            <person name="Abt D.N."/>
            <person name="Adryan B."/>
            <person name="Aguade M."/>
            <person name="Akashi H."/>
            <person name="Anderson W.W."/>
            <person name="Aquadro C.F."/>
            <person name="Ardell D.H."/>
            <person name="Arguello R."/>
            <person name="Artieri C.G."/>
            <person name="Barbash D.A."/>
            <person name="Barker D."/>
            <person name="Barsanti P."/>
            <person name="Batterham P."/>
            <person name="Batzoglou S."/>
            <person name="Begun D."/>
            <person name="Bhutkar A."/>
            <person name="Blanco E."/>
            <person name="Bosak S.A."/>
            <person name="Bradley R.K."/>
            <person name="Brand A.D."/>
            <person name="Brent M.R."/>
            <person name="Brooks A.N."/>
            <person name="Brown R.H."/>
            <person name="Butlin R.K."/>
            <person name="Caggese C."/>
            <person name="Calvi B.R."/>
            <person name="Bernardo de Carvalho A."/>
            <person name="Caspi A."/>
            <person name="Castrezana S."/>
            <person name="Celniker S.E."/>
            <person name="Chang J.L."/>
            <person name="Chapple C."/>
            <person name="Chatterji S."/>
            <person name="Chinwalla A."/>
            <person name="Civetta A."/>
            <person name="Clifton S.W."/>
            <person name="Comeron J.M."/>
            <person name="Costello J.C."/>
            <person name="Coyne J.A."/>
            <person name="Daub J."/>
            <person name="David R.G."/>
            <person name="Delcher A.L."/>
            <person name="Delehaunty K."/>
            <person name="Do C.B."/>
            <person name="Ebling H."/>
            <person name="Edwards K."/>
            <person name="Eickbush T."/>
            <person name="Evans J.D."/>
            <person name="Filipski A."/>
            <person name="Findeiss S."/>
            <person name="Freyhult E."/>
            <person name="Fulton L."/>
            <person name="Fulton R."/>
            <person name="Garcia A.C."/>
            <person name="Gardiner A."/>
            <person name="Garfield D.A."/>
            <person name="Garvin B.E."/>
            <person name="Gibson G."/>
            <person name="Gilbert D."/>
            <person name="Gnerre S."/>
            <person name="Godfrey J."/>
            <person name="Good R."/>
            <person name="Gotea V."/>
            <person name="Gravely B."/>
            <person name="Greenberg A.J."/>
            <person name="Griffiths-Jones S."/>
            <person name="Gross S."/>
            <person name="Guigo R."/>
            <person name="Gustafson E.A."/>
            <person name="Haerty W."/>
            <person name="Hahn M.W."/>
            <person name="Halligan D.L."/>
            <person name="Halpern A.L."/>
            <person name="Halter G.M."/>
            <person name="Han M.V."/>
            <person name="Heger A."/>
            <person name="Hillier L."/>
            <person name="Hinrichs A.S."/>
            <person name="Holmes I."/>
            <person name="Hoskins R.A."/>
            <person name="Hubisz M.J."/>
            <person name="Hultmark D."/>
            <person name="Huntley M.A."/>
            <person name="Jaffe D.B."/>
            <person name="Jagadeeshan S."/>
            <person name="Jeck W.R."/>
            <person name="Johnson J."/>
            <person name="Jones C.D."/>
            <person name="Jordan W.C."/>
            <person name="Karpen G.H."/>
            <person name="Kataoka E."/>
            <person name="Keightley P.D."/>
            <person name="Kheradpour P."/>
            <person name="Kirkness E.F."/>
            <person name="Koerich L.B."/>
            <person name="Kristiansen K."/>
            <person name="Kudrna D."/>
            <person name="Kulathinal R.J."/>
            <person name="Kumar S."/>
            <person name="Kwok R."/>
            <person name="Lander E."/>
            <person name="Langley C.H."/>
            <person name="Lapoint R."/>
            <person name="Lazzaro B.P."/>
            <person name="Lee S.J."/>
            <person name="Levesque L."/>
            <person name="Li R."/>
            <person name="Lin C.F."/>
            <person name="Lin M.F."/>
            <person name="Lindblad-Toh K."/>
            <person name="Llopart A."/>
            <person name="Long M."/>
            <person name="Low L."/>
            <person name="Lozovsky E."/>
            <person name="Lu J."/>
            <person name="Luo M."/>
            <person name="Machado C.A."/>
            <person name="Makalowski W."/>
            <person name="Marzo M."/>
            <person name="Matsuda M."/>
            <person name="Matzkin L."/>
            <person name="McAllister B."/>
            <person name="McBride C.S."/>
            <person name="McKernan B."/>
            <person name="McKernan K."/>
            <person name="Mendez-Lago M."/>
            <person name="Minx P."/>
            <person name="Mollenhauer M.U."/>
            <person name="Montooth K."/>
            <person name="Mount S.M."/>
            <person name="Mu X."/>
            <person name="Myers E."/>
            <person name="Negre B."/>
            <person name="Newfeld S."/>
            <person name="Nielsen R."/>
            <person name="Noor M.A."/>
            <person name="O'Grady P."/>
            <person name="Pachter L."/>
            <person name="Papaceit M."/>
            <person name="Parisi M.J."/>
            <person name="Parisi M."/>
            <person name="Parts L."/>
            <person name="Pedersen J.S."/>
            <person name="Pesole G."/>
            <person name="Phillippy A.M."/>
            <person name="Ponting C.P."/>
            <person name="Pop M."/>
            <person name="Porcelli D."/>
            <person name="Powell J.R."/>
            <person name="Prohaska S."/>
            <person name="Pruitt K."/>
            <person name="Puig M."/>
            <person name="Quesneville H."/>
            <person name="Ram K.R."/>
            <person name="Rand D."/>
            <person name="Rasmussen M.D."/>
            <person name="Reed L.K."/>
            <person name="Reenan R."/>
            <person name="Reily A."/>
            <person name="Remington K.A."/>
            <person name="Rieger T.T."/>
            <person name="Ritchie M.G."/>
            <person name="Robin C."/>
            <person name="Rogers Y.H."/>
            <person name="Rohde C."/>
            <person name="Rozas J."/>
            <person name="Rubenfield M.J."/>
            <person name="Ruiz A."/>
            <person name="Russo S."/>
            <person name="Salzberg S.L."/>
            <person name="Sanchez-Gracia A."/>
            <person name="Saranga D.J."/>
            <person name="Sato H."/>
            <person name="Schaeffer S.W."/>
            <person name="Schatz M.C."/>
            <person name="Schlenke T."/>
            <person name="Schwartz R."/>
            <person name="Segarra C."/>
            <person name="Singh R.S."/>
            <person name="Sirot L."/>
            <person name="Sirota M."/>
            <person name="Sisneros N.B."/>
            <person name="Smith C.D."/>
            <person name="Smith T.F."/>
            <person name="Spieth J."/>
            <person name="Stage D.E."/>
            <person name="Stark A."/>
            <person name="Stephan W."/>
            <person name="Strausberg R.L."/>
            <person name="Strempel S."/>
            <person name="Sturgill D."/>
            <person name="Sutton G."/>
            <person name="Sutton G.G."/>
            <person name="Tao W."/>
            <person name="Teichmann S."/>
            <person name="Tobari Y.N."/>
            <person name="Tomimura Y."/>
            <person name="Tsolas J.M."/>
            <person name="Valente V.L."/>
            <person name="Venter E."/>
            <person name="Venter J.C."/>
            <person name="Vicario S."/>
            <person name="Vieira F.G."/>
            <person name="Vilella A.J."/>
            <person name="Villasante A."/>
            <person name="Walenz B."/>
            <person name="Wang J."/>
            <person name="Wasserman M."/>
            <person name="Watts T."/>
            <person name="Wilson D."/>
            <person name="Wilson R.K."/>
            <person name="Wing R.A."/>
            <person name="Wolfner M.F."/>
            <person name="Wong A."/>
            <person name="Wong G.K."/>
            <person name="Wu C.I."/>
            <person name="Wu G."/>
            <person name="Yamamoto D."/>
            <person name="Yang H.P."/>
            <person name="Yang S.P."/>
            <person name="Yorke J.A."/>
            <person name="Yoshida K."/>
            <person name="Zdobnov E."/>
            <person name="Zhang P."/>
            <person name="Zhang Y."/>
            <person name="Zimin A.V."/>
            <person name="Baldwin J."/>
            <person name="Abdouelleil A."/>
            <person name="Abdulkadir J."/>
            <person name="Abebe A."/>
            <person name="Abera B."/>
            <person name="Abreu J."/>
            <person name="Acer S.C."/>
            <person name="Aftuck L."/>
            <person name="Alexander A."/>
            <person name="An P."/>
            <person name="Anderson E."/>
            <person name="Anderson S."/>
            <person name="Arachi H."/>
            <person name="Azer M."/>
            <person name="Bachantsang P."/>
            <person name="Barry A."/>
            <person name="Bayul T."/>
            <person name="Berlin A."/>
            <person name="Bessette D."/>
            <person name="Bloom T."/>
            <person name="Blye J."/>
            <person name="Boguslavskiy L."/>
            <person name="Bonnet C."/>
            <person name="Boukhgalter B."/>
            <person name="Bourzgui I."/>
            <person name="Brown A."/>
            <person name="Cahill P."/>
            <person name="Channer S."/>
            <person name="Cheshatsang Y."/>
            <person name="Chuda L."/>
            <person name="Citroen M."/>
            <person name="Collymore A."/>
            <person name="Cooke P."/>
            <person name="Costello M."/>
            <person name="D'Aco K."/>
            <person name="Daza R."/>
            <person name="De Haan G."/>
            <person name="DeGray S."/>
            <person name="DeMaso C."/>
            <person name="Dhargay N."/>
            <person name="Dooley K."/>
            <person name="Dooley E."/>
            <person name="Doricent M."/>
            <person name="Dorje P."/>
            <person name="Dorjee K."/>
            <person name="Dupes A."/>
            <person name="Elong R."/>
            <person name="Falk J."/>
            <person name="Farina A."/>
            <person name="Faro S."/>
            <person name="Ferguson D."/>
            <person name="Fisher S."/>
            <person name="Foley C.D."/>
            <person name="Franke A."/>
            <person name="Friedrich D."/>
            <person name="Gadbois L."/>
            <person name="Gearin G."/>
            <person name="Gearin C.R."/>
            <person name="Giannoukos G."/>
            <person name="Goode T."/>
            <person name="Graham J."/>
            <person name="Grandbois E."/>
            <person name="Grewal S."/>
            <person name="Gyaltsen K."/>
            <person name="Hafez N."/>
            <person name="Hagos B."/>
            <person name="Hall J."/>
            <person name="Henson C."/>
            <person name="Hollinger A."/>
            <person name="Honan T."/>
            <person name="Huard M.D."/>
            <person name="Hughes L."/>
            <person name="Hurhula B."/>
            <person name="Husby M.E."/>
            <person name="Kamat A."/>
            <person name="Kanga B."/>
            <person name="Kashin S."/>
            <person name="Khazanovich D."/>
            <person name="Kisner P."/>
            <person name="Lance K."/>
            <person name="Lara M."/>
            <person name="Lee W."/>
            <person name="Lennon N."/>
            <person name="Letendre F."/>
            <person name="LeVine R."/>
            <person name="Lipovsky A."/>
            <person name="Liu X."/>
            <person name="Liu J."/>
            <person name="Liu S."/>
            <person name="Lokyitsang T."/>
            <person name="Lokyitsang Y."/>
            <person name="Lubonja R."/>
            <person name="Lui A."/>
            <person name="MacDonald P."/>
            <person name="Magnisalis V."/>
            <person name="Maru K."/>
            <person name="Matthews C."/>
            <person name="McCusker W."/>
            <person name="McDonough S."/>
            <person name="Mehta T."/>
            <person name="Meldrim J."/>
            <person name="Meneus L."/>
            <person name="Mihai O."/>
            <person name="Mihalev A."/>
            <person name="Mihova T."/>
            <person name="Mittelman R."/>
            <person name="Mlenga V."/>
            <person name="Montmayeur A."/>
            <person name="Mulrain L."/>
            <person name="Navidi A."/>
            <person name="Naylor J."/>
            <person name="Negash T."/>
            <person name="Nguyen T."/>
            <person name="Nguyen N."/>
            <person name="Nicol R."/>
            <person name="Norbu C."/>
            <person name="Norbu N."/>
            <person name="Novod N."/>
            <person name="O'Neill B."/>
            <person name="Osman S."/>
            <person name="Markiewicz E."/>
            <person name="Oyono O.L."/>
            <person name="Patti C."/>
            <person name="Phunkhang P."/>
            <person name="Pierre F."/>
            <person name="Priest M."/>
            <person name="Raghuraman S."/>
            <person name="Rege F."/>
            <person name="Reyes R."/>
            <person name="Rise C."/>
            <person name="Rogov P."/>
            <person name="Ross K."/>
            <person name="Ryan E."/>
            <person name="Settipalli S."/>
            <person name="Shea T."/>
            <person name="Sherpa N."/>
            <person name="Shi L."/>
            <person name="Shih D."/>
            <person name="Sparrow T."/>
            <person name="Spaulding J."/>
            <person name="Stalker J."/>
            <person name="Stange-Thomann N."/>
            <person name="Stavropoulos S."/>
            <person name="Stone C."/>
            <person name="Strader C."/>
            <person name="Tesfaye S."/>
            <person name="Thomson T."/>
            <person name="Thoulutsang Y."/>
            <person name="Thoulutsang D."/>
            <person name="Topham K."/>
            <person name="Topping I."/>
            <person name="Tsamla T."/>
            <person name="Vassiliev H."/>
            <person name="Vo A."/>
            <person name="Wangchuk T."/>
            <person name="Wangdi T."/>
            <person name="Weiand M."/>
            <person name="Wilkinson J."/>
            <person name="Wilson A."/>
            <person name="Yadav S."/>
            <person name="Young G."/>
            <person name="Yu Q."/>
            <person name="Zembek L."/>
            <person name="Zhong D."/>
            <person name="Zimmer A."/>
            <person name="Zwirko Z."/>
            <person name="Jaffe D.B."/>
            <person name="Alvarez P."/>
            <person name="Brockman W."/>
            <person name="Butler J."/>
            <person name="Chin C."/>
            <person name="Gnerre S."/>
            <person name="Grabherr M."/>
            <person name="Kleber M."/>
            <person name="Mauceli E."/>
            <person name="MacCallum I."/>
        </authorList>
    </citation>
    <scope>NUCLEOTIDE SEQUENCE [LARGE SCALE GENOMIC DNA]</scope>
    <source>
        <strain evidence="9">Tucson 15010-1051.87</strain>
    </source>
</reference>
<evidence type="ECO:0000256" key="5">
    <source>
        <dbReference type="ARBA" id="ARBA00023180"/>
    </source>
</evidence>
<dbReference type="STRING" id="7244.B4LG09"/>
<feature type="domain" description="Chitin-binding type-2" evidence="7">
    <location>
        <begin position="304"/>
        <end position="363"/>
    </location>
</feature>
<dbReference type="Pfam" id="PF01607">
    <property type="entry name" value="CBM_14"/>
    <property type="match status" value="5"/>
</dbReference>
<evidence type="ECO:0000256" key="4">
    <source>
        <dbReference type="ARBA" id="ARBA00023157"/>
    </source>
</evidence>
<dbReference type="PANTHER" id="PTHR23301">
    <property type="entry name" value="CHITIN BINDING PERITROPHIN-A"/>
    <property type="match status" value="1"/>
</dbReference>
<feature type="chain" id="PRO_5006457165" description="Chitin-binding type-2 domain-containing protein" evidence="6">
    <location>
        <begin position="22"/>
        <end position="363"/>
    </location>
</feature>
<dbReference type="Proteomes" id="UP000008792">
    <property type="component" value="Unassembled WGS sequence"/>
</dbReference>
<evidence type="ECO:0000256" key="2">
    <source>
        <dbReference type="ARBA" id="ARBA00022729"/>
    </source>
</evidence>
<dbReference type="GO" id="GO:0005576">
    <property type="term" value="C:extracellular region"/>
    <property type="evidence" value="ECO:0007669"/>
    <property type="project" value="InterPro"/>
</dbReference>
<dbReference type="GO" id="GO:0008061">
    <property type="term" value="F:chitin binding"/>
    <property type="evidence" value="ECO:0007669"/>
    <property type="project" value="UniProtKB-KW"/>
</dbReference>
<dbReference type="HOGENOM" id="CLU_045312_1_0_1"/>
<feature type="signal peptide" evidence="6">
    <location>
        <begin position="1"/>
        <end position="21"/>
    </location>
</feature>
<feature type="domain" description="Chitin-binding type-2" evidence="7">
    <location>
        <begin position="34"/>
        <end position="93"/>
    </location>
</feature>
<gene>
    <name evidence="8" type="primary">Dvir\GJ13756</name>
    <name evidence="8" type="ORF">Dvir_GJ13756</name>
</gene>
<dbReference type="PANTHER" id="PTHR23301:SF0">
    <property type="entry name" value="CHITIN-BINDING TYPE-2 DOMAIN-CONTAINING PROTEIN-RELATED"/>
    <property type="match status" value="1"/>
</dbReference>
<dbReference type="OrthoDB" id="6020543at2759"/>
<feature type="domain" description="Chitin-binding type-2" evidence="7">
    <location>
        <begin position="237"/>
        <end position="303"/>
    </location>
</feature>
<dbReference type="eggNOG" id="ENOG502T92B">
    <property type="taxonomic scope" value="Eukaryota"/>
</dbReference>
<dbReference type="PROSITE" id="PS50940">
    <property type="entry name" value="CHIT_BIND_II"/>
    <property type="match status" value="5"/>
</dbReference>
<keyword evidence="3" id="KW-0677">Repeat</keyword>
<name>B4LG09_DROVI</name>
<evidence type="ECO:0000256" key="6">
    <source>
        <dbReference type="SAM" id="SignalP"/>
    </source>
</evidence>
<accession>B4LG09</accession>
<evidence type="ECO:0000259" key="7">
    <source>
        <dbReference type="PROSITE" id="PS50940"/>
    </source>
</evidence>
<evidence type="ECO:0000313" key="9">
    <source>
        <dbReference type="Proteomes" id="UP000008792"/>
    </source>
</evidence>